<sequence>MSYLIIDTIILTLQCTVMACNGLILFMFFRMKRMYGNPSLRLLLFVAITDFLHAFTILKFQLSPTLSI</sequence>
<evidence type="ECO:0000313" key="2">
    <source>
        <dbReference type="EMBL" id="RCN28273.1"/>
    </source>
</evidence>
<feature type="transmembrane region" description="Helical" evidence="1">
    <location>
        <begin position="40"/>
        <end position="62"/>
    </location>
</feature>
<comment type="caution">
    <text evidence="2">The sequence shown here is derived from an EMBL/GenBank/DDBJ whole genome shotgun (WGS) entry which is preliminary data.</text>
</comment>
<keyword evidence="1" id="KW-1133">Transmembrane helix</keyword>
<evidence type="ECO:0000313" key="3">
    <source>
        <dbReference type="Proteomes" id="UP000252519"/>
    </source>
</evidence>
<name>A0A368F847_ANCCA</name>
<feature type="transmembrane region" description="Helical" evidence="1">
    <location>
        <begin position="6"/>
        <end position="28"/>
    </location>
</feature>
<dbReference type="EMBL" id="JOJR01002799">
    <property type="protein sequence ID" value="RCN28273.1"/>
    <property type="molecule type" value="Genomic_DNA"/>
</dbReference>
<evidence type="ECO:0000256" key="1">
    <source>
        <dbReference type="SAM" id="Phobius"/>
    </source>
</evidence>
<organism evidence="2 3">
    <name type="scientific">Ancylostoma caninum</name>
    <name type="common">Dog hookworm</name>
    <dbReference type="NCBI Taxonomy" id="29170"/>
    <lineage>
        <taxon>Eukaryota</taxon>
        <taxon>Metazoa</taxon>
        <taxon>Ecdysozoa</taxon>
        <taxon>Nematoda</taxon>
        <taxon>Chromadorea</taxon>
        <taxon>Rhabditida</taxon>
        <taxon>Rhabditina</taxon>
        <taxon>Rhabditomorpha</taxon>
        <taxon>Strongyloidea</taxon>
        <taxon>Ancylostomatidae</taxon>
        <taxon>Ancylostomatinae</taxon>
        <taxon>Ancylostoma</taxon>
    </lineage>
</organism>
<keyword evidence="3" id="KW-1185">Reference proteome</keyword>
<reference evidence="2 3" key="1">
    <citation type="submission" date="2014-10" db="EMBL/GenBank/DDBJ databases">
        <title>Draft genome of the hookworm Ancylostoma caninum.</title>
        <authorList>
            <person name="Mitreva M."/>
        </authorList>
    </citation>
    <scope>NUCLEOTIDE SEQUENCE [LARGE SCALE GENOMIC DNA]</scope>
    <source>
        <strain evidence="2 3">Baltimore</strain>
    </source>
</reference>
<accession>A0A368F847</accession>
<proteinExistence type="predicted"/>
<evidence type="ECO:0008006" key="4">
    <source>
        <dbReference type="Google" id="ProtNLM"/>
    </source>
</evidence>
<protein>
    <recommendedName>
        <fullName evidence="4">G-protein coupled receptors family 1 profile domain-containing protein</fullName>
    </recommendedName>
</protein>
<dbReference type="Proteomes" id="UP000252519">
    <property type="component" value="Unassembled WGS sequence"/>
</dbReference>
<keyword evidence="1" id="KW-0812">Transmembrane</keyword>
<dbReference type="AlphaFoldDB" id="A0A368F847"/>
<gene>
    <name evidence="2" type="ORF">ANCCAN_25985</name>
</gene>
<keyword evidence="1" id="KW-0472">Membrane</keyword>